<organism evidence="15 16">
    <name type="scientific">Lysinibacillus xylanilyticus</name>
    <dbReference type="NCBI Taxonomy" id="582475"/>
    <lineage>
        <taxon>Bacteria</taxon>
        <taxon>Bacillati</taxon>
        <taxon>Bacillota</taxon>
        <taxon>Bacilli</taxon>
        <taxon>Bacillales</taxon>
        <taxon>Bacillaceae</taxon>
        <taxon>Lysinibacillus</taxon>
    </lineage>
</organism>
<dbReference type="Gene3D" id="1.10.287.130">
    <property type="match status" value="1"/>
</dbReference>
<dbReference type="PROSITE" id="PS50885">
    <property type="entry name" value="HAMP"/>
    <property type="match status" value="1"/>
</dbReference>
<dbReference type="CDD" id="cd00082">
    <property type="entry name" value="HisKA"/>
    <property type="match status" value="1"/>
</dbReference>
<keyword evidence="10" id="KW-0902">Two-component regulatory system</keyword>
<feature type="transmembrane region" description="Helical" evidence="12">
    <location>
        <begin position="12"/>
        <end position="33"/>
    </location>
</feature>
<keyword evidence="12" id="KW-0812">Transmembrane</keyword>
<dbReference type="PRINTS" id="PR00344">
    <property type="entry name" value="BCTRLSENSOR"/>
</dbReference>
<evidence type="ECO:0000256" key="5">
    <source>
        <dbReference type="ARBA" id="ARBA00022553"/>
    </source>
</evidence>
<dbReference type="PANTHER" id="PTHR45453">
    <property type="entry name" value="PHOSPHATE REGULON SENSOR PROTEIN PHOR"/>
    <property type="match status" value="1"/>
</dbReference>
<dbReference type="SMART" id="SM00387">
    <property type="entry name" value="HATPase_c"/>
    <property type="match status" value="1"/>
</dbReference>
<evidence type="ECO:0000259" key="14">
    <source>
        <dbReference type="PROSITE" id="PS50885"/>
    </source>
</evidence>
<comment type="catalytic activity">
    <reaction evidence="1">
        <text>ATP + protein L-histidine = ADP + protein N-phospho-L-histidine.</text>
        <dbReference type="EC" id="2.7.13.3"/>
    </reaction>
</comment>
<dbReference type="InterPro" id="IPR036097">
    <property type="entry name" value="HisK_dim/P_sf"/>
</dbReference>
<dbReference type="SUPFAM" id="SSF158472">
    <property type="entry name" value="HAMP domain-like"/>
    <property type="match status" value="1"/>
</dbReference>
<keyword evidence="6" id="KW-0808">Transferase</keyword>
<keyword evidence="8 15" id="KW-0418">Kinase</keyword>
<evidence type="ECO:0000256" key="7">
    <source>
        <dbReference type="ARBA" id="ARBA00022741"/>
    </source>
</evidence>
<keyword evidence="7" id="KW-0547">Nucleotide-binding</keyword>
<evidence type="ECO:0000256" key="8">
    <source>
        <dbReference type="ARBA" id="ARBA00022777"/>
    </source>
</evidence>
<name>A0ABV3VTF9_9BACI</name>
<accession>A0ABV3VTF9</accession>
<evidence type="ECO:0000313" key="15">
    <source>
        <dbReference type="EMBL" id="MEX3744197.1"/>
    </source>
</evidence>
<dbReference type="InterPro" id="IPR050351">
    <property type="entry name" value="BphY/WalK/GraS-like"/>
</dbReference>
<keyword evidence="16" id="KW-1185">Reference proteome</keyword>
<dbReference type="InterPro" id="IPR005467">
    <property type="entry name" value="His_kinase_dom"/>
</dbReference>
<evidence type="ECO:0000256" key="1">
    <source>
        <dbReference type="ARBA" id="ARBA00000085"/>
    </source>
</evidence>
<reference evidence="15 16" key="1">
    <citation type="submission" date="2024-07" db="EMBL/GenBank/DDBJ databases">
        <title>Characterization of a bacterium isolated from hydrolysated instant sea cucumber by whole-genome sequencing and metabolomics.</title>
        <authorList>
            <person name="Luo X."/>
            <person name="Zhang Z."/>
            <person name="Zheng Z."/>
            <person name="Zhang W."/>
            <person name="Ming T."/>
            <person name="Jiao L."/>
            <person name="Su X."/>
            <person name="Kong F."/>
            <person name="Xu J."/>
        </authorList>
    </citation>
    <scope>NUCLEOTIDE SEQUENCE [LARGE SCALE GENOMIC DNA]</scope>
    <source>
        <strain evidence="15 16">XL-2024</strain>
    </source>
</reference>
<feature type="domain" description="HAMP" evidence="14">
    <location>
        <begin position="295"/>
        <end position="347"/>
    </location>
</feature>
<comment type="caution">
    <text evidence="15">The sequence shown here is derived from an EMBL/GenBank/DDBJ whole genome shotgun (WGS) entry which is preliminary data.</text>
</comment>
<sequence length="598" mass="69449">MRKRGIAYKLFLIHILLFTSIFIIQIVFQSIYFEPYYIHKKKQNMEEFAHTIESKVKNNESTDTINQYISEMSESNNAIISVIDDQLQHHYGSSLNNNYTQFVVRTKENKEYNIIDDFLAIDYKEINAEDIISIDGLLLNDKESLVLPNKIKIGTRVLEPTEVSSIFFEGFSINDNEIMNEQSKPIAIEGKVISKPTESKSFTAQKNVLIQEMIVTMNRKEERVFTNQIYTVRDTQTDINNLVLTENVEGTDLVIFAVTSLQSVDEVIGNLNQYYIILFVFTMIIVILIAIIFSKTLSKPLVKMSTIANQIANQNFSEKYIVKSKDELGQMGEALNKISTNLEQKITELVHANEKLAQDYELQLKLKEKEKEFVANVSHELKTPLTVINGYIKGIKNGVYEQNDLKYCDVILDEVDRMTEMVQEMLDISRLESPIYQLTESTFDLWHTFLKVYDKFKTMADEKGLQVLFEIDEEAYVNGDIKRIEQVITNLFVNAVKYTPKHNRINIIIVYLEDFNKYKFKIENENIFIPYDEIDQIWDPFYRVEKSRNKEFGGSGLGLAIVKQILERHHSSFGVNNTENGVEFYFDLRAVSTDYLDY</sequence>
<dbReference type="SMART" id="SM00304">
    <property type="entry name" value="HAMP"/>
    <property type="match status" value="1"/>
</dbReference>
<keyword evidence="9" id="KW-0067">ATP-binding</keyword>
<dbReference type="CDD" id="cd06225">
    <property type="entry name" value="HAMP"/>
    <property type="match status" value="1"/>
</dbReference>
<dbReference type="PROSITE" id="PS50109">
    <property type="entry name" value="HIS_KIN"/>
    <property type="match status" value="1"/>
</dbReference>
<dbReference type="RefSeq" id="WP_368635222.1">
    <property type="nucleotide sequence ID" value="NZ_JBFRHK010000002.1"/>
</dbReference>
<keyword evidence="11 12" id="KW-0472">Membrane</keyword>
<evidence type="ECO:0000256" key="9">
    <source>
        <dbReference type="ARBA" id="ARBA00022840"/>
    </source>
</evidence>
<dbReference type="SUPFAM" id="SSF47384">
    <property type="entry name" value="Homodimeric domain of signal transducing histidine kinase"/>
    <property type="match status" value="1"/>
</dbReference>
<dbReference type="PANTHER" id="PTHR45453:SF3">
    <property type="entry name" value="HISTIDINE KINASE"/>
    <property type="match status" value="1"/>
</dbReference>
<comment type="subcellular location">
    <subcellularLocation>
        <location evidence="2">Cell membrane</location>
        <topology evidence="2">Multi-pass membrane protein</topology>
    </subcellularLocation>
</comment>
<dbReference type="InterPro" id="IPR003660">
    <property type="entry name" value="HAMP_dom"/>
</dbReference>
<keyword evidence="5" id="KW-0597">Phosphoprotein</keyword>
<keyword evidence="4" id="KW-1003">Cell membrane</keyword>
<dbReference type="InterPro" id="IPR036890">
    <property type="entry name" value="HATPase_C_sf"/>
</dbReference>
<dbReference type="Pfam" id="PF00672">
    <property type="entry name" value="HAMP"/>
    <property type="match status" value="1"/>
</dbReference>
<dbReference type="InterPro" id="IPR003594">
    <property type="entry name" value="HATPase_dom"/>
</dbReference>
<protein>
    <recommendedName>
        <fullName evidence="3">histidine kinase</fullName>
        <ecNumber evidence="3">2.7.13.3</ecNumber>
    </recommendedName>
</protein>
<dbReference type="Pfam" id="PF02518">
    <property type="entry name" value="HATPase_c"/>
    <property type="match status" value="1"/>
</dbReference>
<evidence type="ECO:0000256" key="11">
    <source>
        <dbReference type="ARBA" id="ARBA00023136"/>
    </source>
</evidence>
<feature type="transmembrane region" description="Helical" evidence="12">
    <location>
        <begin position="274"/>
        <end position="294"/>
    </location>
</feature>
<gene>
    <name evidence="15" type="ORF">AB1300_03530</name>
</gene>
<feature type="domain" description="Histidine kinase" evidence="13">
    <location>
        <begin position="376"/>
        <end position="592"/>
    </location>
</feature>
<evidence type="ECO:0000256" key="2">
    <source>
        <dbReference type="ARBA" id="ARBA00004651"/>
    </source>
</evidence>
<dbReference type="Gene3D" id="6.10.340.10">
    <property type="match status" value="1"/>
</dbReference>
<proteinExistence type="predicted"/>
<evidence type="ECO:0000256" key="6">
    <source>
        <dbReference type="ARBA" id="ARBA00022679"/>
    </source>
</evidence>
<evidence type="ECO:0000313" key="16">
    <source>
        <dbReference type="Proteomes" id="UP001558534"/>
    </source>
</evidence>
<evidence type="ECO:0000256" key="3">
    <source>
        <dbReference type="ARBA" id="ARBA00012438"/>
    </source>
</evidence>
<keyword evidence="12" id="KW-1133">Transmembrane helix</keyword>
<dbReference type="Pfam" id="PF00512">
    <property type="entry name" value="HisKA"/>
    <property type="match status" value="1"/>
</dbReference>
<dbReference type="InterPro" id="IPR004358">
    <property type="entry name" value="Sig_transdc_His_kin-like_C"/>
</dbReference>
<dbReference type="SMART" id="SM00388">
    <property type="entry name" value="HisKA"/>
    <property type="match status" value="1"/>
</dbReference>
<dbReference type="InterPro" id="IPR003661">
    <property type="entry name" value="HisK_dim/P_dom"/>
</dbReference>
<evidence type="ECO:0000256" key="10">
    <source>
        <dbReference type="ARBA" id="ARBA00023012"/>
    </source>
</evidence>
<evidence type="ECO:0000256" key="4">
    <source>
        <dbReference type="ARBA" id="ARBA00022475"/>
    </source>
</evidence>
<dbReference type="EC" id="2.7.13.3" evidence="3"/>
<dbReference type="EMBL" id="JBFRHK010000002">
    <property type="protein sequence ID" value="MEX3744197.1"/>
    <property type="molecule type" value="Genomic_DNA"/>
</dbReference>
<dbReference type="SUPFAM" id="SSF55874">
    <property type="entry name" value="ATPase domain of HSP90 chaperone/DNA topoisomerase II/histidine kinase"/>
    <property type="match status" value="1"/>
</dbReference>
<dbReference type="Gene3D" id="3.30.565.10">
    <property type="entry name" value="Histidine kinase-like ATPase, C-terminal domain"/>
    <property type="match status" value="1"/>
</dbReference>
<evidence type="ECO:0000259" key="13">
    <source>
        <dbReference type="PROSITE" id="PS50109"/>
    </source>
</evidence>
<evidence type="ECO:0000256" key="12">
    <source>
        <dbReference type="SAM" id="Phobius"/>
    </source>
</evidence>
<dbReference type="Proteomes" id="UP001558534">
    <property type="component" value="Unassembled WGS sequence"/>
</dbReference>
<dbReference type="GO" id="GO:0016301">
    <property type="term" value="F:kinase activity"/>
    <property type="evidence" value="ECO:0007669"/>
    <property type="project" value="UniProtKB-KW"/>
</dbReference>